<dbReference type="EMBL" id="ACYH01000013">
    <property type="protein sequence ID" value="EEV21064.1"/>
    <property type="molecule type" value="Genomic_DNA"/>
</dbReference>
<reference evidence="2 3" key="1">
    <citation type="submission" date="2009-07" db="EMBL/GenBank/DDBJ databases">
        <authorList>
            <person name="Madupu R."/>
            <person name="Sebastian Y."/>
            <person name="Durkin A.S."/>
            <person name="Torralba M."/>
            <person name="Methe B."/>
            <person name="Sutton G.G."/>
            <person name="Strausberg R.L."/>
            <person name="Nelson K.E."/>
        </authorList>
    </citation>
    <scope>NUCLEOTIDE SEQUENCE [LARGE SCALE GENOMIC DNA]</scope>
    <source>
        <strain evidence="2 3">ATCC 35580</strain>
    </source>
</reference>
<dbReference type="eggNOG" id="ENOG5031DIX">
    <property type="taxonomic scope" value="Bacteria"/>
</dbReference>
<gene>
    <name evidence="2" type="ORF">TREVI0001_2589</name>
</gene>
<dbReference type="AlphaFoldDB" id="C8PNF9"/>
<proteinExistence type="predicted"/>
<dbReference type="STRING" id="596324.TREVI0001_2589"/>
<dbReference type="Proteomes" id="UP000004509">
    <property type="component" value="Unassembled WGS sequence"/>
</dbReference>
<name>C8PNF9_9SPIR</name>
<keyword evidence="1" id="KW-0175">Coiled coil</keyword>
<comment type="caution">
    <text evidence="2">The sequence shown here is derived from an EMBL/GenBank/DDBJ whole genome shotgun (WGS) entry which is preliminary data.</text>
</comment>
<dbReference type="GeneID" id="301462547"/>
<dbReference type="RefSeq" id="WP_006188073.1">
    <property type="nucleotide sequence ID" value="NZ_ACYH01000013.1"/>
</dbReference>
<accession>C8PNF9</accession>
<evidence type="ECO:0000313" key="3">
    <source>
        <dbReference type="Proteomes" id="UP000004509"/>
    </source>
</evidence>
<evidence type="ECO:0000313" key="2">
    <source>
        <dbReference type="EMBL" id="EEV21064.1"/>
    </source>
</evidence>
<organism evidence="2 3">
    <name type="scientific">Treponema vincentii ATCC 35580</name>
    <dbReference type="NCBI Taxonomy" id="596324"/>
    <lineage>
        <taxon>Bacteria</taxon>
        <taxon>Pseudomonadati</taxon>
        <taxon>Spirochaetota</taxon>
        <taxon>Spirochaetia</taxon>
        <taxon>Spirochaetales</taxon>
        <taxon>Treponemataceae</taxon>
        <taxon>Treponema</taxon>
    </lineage>
</organism>
<protein>
    <submittedName>
        <fullName evidence="2">Uncharacterized protein</fullName>
    </submittedName>
</protein>
<evidence type="ECO:0000256" key="1">
    <source>
        <dbReference type="SAM" id="Coils"/>
    </source>
</evidence>
<sequence length="73" mass="8413">MQENNQPSAASTGCYTIEYLNQESAVTEKELFDTVFSKLEKIQRQAMLEKIKKAEAQLVSLEDELNLFLTREQ</sequence>
<dbReference type="OrthoDB" id="361679at2"/>
<feature type="coiled-coil region" evidence="1">
    <location>
        <begin position="44"/>
        <end position="71"/>
    </location>
</feature>